<accession>A0A2D2D3X2</accession>
<proteinExistence type="predicted"/>
<protein>
    <submittedName>
        <fullName evidence="1">Uncharacterized protein</fullName>
    </submittedName>
</protein>
<dbReference type="AlphaFoldDB" id="A0A2D2D3X2"/>
<evidence type="ECO:0000313" key="1">
    <source>
        <dbReference type="EMBL" id="ATQ69677.1"/>
    </source>
</evidence>
<reference evidence="2" key="1">
    <citation type="submission" date="2017-10" db="EMBL/GenBank/DDBJ databases">
        <title>Completed PacBio SMRT sequence of Methylosinus trichosporium OB3b reveals presence of a third large plasmid.</title>
        <authorList>
            <person name="Charles T.C."/>
            <person name="Lynch M.D.J."/>
            <person name="Heil J.R."/>
            <person name="Cheng J."/>
        </authorList>
    </citation>
    <scope>NUCLEOTIDE SEQUENCE [LARGE SCALE GENOMIC DNA]</scope>
    <source>
        <strain evidence="2">OB3b</strain>
    </source>
</reference>
<gene>
    <name evidence="1" type="ORF">CQW49_18665</name>
</gene>
<dbReference type="Proteomes" id="UP000230709">
    <property type="component" value="Chromosome"/>
</dbReference>
<sequence length="415" mass="39739">MVAGTASERTVEARDVEAGRSAPAGWALRDAAEALGAGALALGTSLIARGAAMVAGAASERAVEARDVEAGWSAPAGGALRDDAALGAGALAGSDAAPATTAEPVAISESRDVETGRSAPACRALRDEAAALGAVSRSAGRVPFSTARCDSTRCVALANLSSSGAEGCAESGAAEGALVSGASNGTGGDSTGALARAVSSMLDPFDDATTGVRSALSSLATVSGGVGDAVRTSVSRGADATTSSGFADAGATVDVERPARCDVDGAATFEVSRAAALGDAFSTTVTPGRVRPAEDDALAAKRSATGATAAAVALALGVAETGRAVVSARAERTRAVDAGRSDSTAGVAAAIGVGGTLCSTRFGAEAALCFGFAADEAALGRVVATGAAAARELGAVSVVARPCGAAATAEASSFA</sequence>
<dbReference type="EMBL" id="CP023737">
    <property type="protein sequence ID" value="ATQ69677.1"/>
    <property type="molecule type" value="Genomic_DNA"/>
</dbReference>
<keyword evidence="2" id="KW-1185">Reference proteome</keyword>
<organism evidence="1 2">
    <name type="scientific">Methylosinus trichosporium (strain ATCC 35070 / NCIMB 11131 / UNIQEM 75 / OB3b)</name>
    <dbReference type="NCBI Taxonomy" id="595536"/>
    <lineage>
        <taxon>Bacteria</taxon>
        <taxon>Pseudomonadati</taxon>
        <taxon>Pseudomonadota</taxon>
        <taxon>Alphaproteobacteria</taxon>
        <taxon>Hyphomicrobiales</taxon>
        <taxon>Methylocystaceae</taxon>
        <taxon>Methylosinus</taxon>
    </lineage>
</organism>
<evidence type="ECO:0000313" key="2">
    <source>
        <dbReference type="Proteomes" id="UP000230709"/>
    </source>
</evidence>
<dbReference type="KEGG" id="mtw:CQW49_18665"/>
<name>A0A2D2D3X2_METT3</name>